<dbReference type="InterPro" id="IPR013785">
    <property type="entry name" value="Aldolase_TIM"/>
</dbReference>
<dbReference type="PANTHER" id="PTHR11452:SF61">
    <property type="entry name" value="ALPHA-GALACTOSIDASE B-RELATED"/>
    <property type="match status" value="1"/>
</dbReference>
<reference evidence="8 9" key="1">
    <citation type="submission" date="2014-04" db="EMBL/GenBank/DDBJ databases">
        <authorList>
            <consortium name="DOE Joint Genome Institute"/>
            <person name="Kuo A."/>
            <person name="Martino E."/>
            <person name="Perotto S."/>
            <person name="Kohler A."/>
            <person name="Nagy L.G."/>
            <person name="Floudas D."/>
            <person name="Copeland A."/>
            <person name="Barry K.W."/>
            <person name="Cichocki N."/>
            <person name="Veneault-Fourrey C."/>
            <person name="LaButti K."/>
            <person name="Lindquist E.A."/>
            <person name="Lipzen A."/>
            <person name="Lundell T."/>
            <person name="Morin E."/>
            <person name="Murat C."/>
            <person name="Sun H."/>
            <person name="Tunlid A."/>
            <person name="Henrissat B."/>
            <person name="Grigoriev I.V."/>
            <person name="Hibbett D.S."/>
            <person name="Martin F."/>
            <person name="Nordberg H.P."/>
            <person name="Cantor M.N."/>
            <person name="Hua S.X."/>
        </authorList>
    </citation>
    <scope>NUCLEOTIDE SEQUENCE [LARGE SCALE GENOMIC DNA]</scope>
    <source>
        <strain evidence="8 9">Zn</strain>
    </source>
</reference>
<dbReference type="Pfam" id="PF17801">
    <property type="entry name" value="Melibiase_C"/>
    <property type="match status" value="1"/>
</dbReference>
<dbReference type="AlphaFoldDB" id="A0A0C3C798"/>
<dbReference type="OrthoDB" id="5795902at2759"/>
<organism evidence="8 9">
    <name type="scientific">Oidiodendron maius (strain Zn)</name>
    <dbReference type="NCBI Taxonomy" id="913774"/>
    <lineage>
        <taxon>Eukaryota</taxon>
        <taxon>Fungi</taxon>
        <taxon>Dikarya</taxon>
        <taxon>Ascomycota</taxon>
        <taxon>Pezizomycotina</taxon>
        <taxon>Leotiomycetes</taxon>
        <taxon>Leotiomycetes incertae sedis</taxon>
        <taxon>Myxotrichaceae</taxon>
        <taxon>Oidiodendron</taxon>
    </lineage>
</organism>
<dbReference type="Gene3D" id="3.20.20.70">
    <property type="entry name" value="Aldolase class I"/>
    <property type="match status" value="1"/>
</dbReference>
<keyword evidence="9" id="KW-1185">Reference proteome</keyword>
<gene>
    <name evidence="8" type="ORF">OIDMADRAFT_135764</name>
</gene>
<evidence type="ECO:0000256" key="3">
    <source>
        <dbReference type="ARBA" id="ARBA00012755"/>
    </source>
</evidence>
<dbReference type="GO" id="GO:0005975">
    <property type="term" value="P:carbohydrate metabolic process"/>
    <property type="evidence" value="ECO:0007669"/>
    <property type="project" value="InterPro"/>
</dbReference>
<protein>
    <recommendedName>
        <fullName evidence="3">alpha-galactosidase</fullName>
        <ecNumber evidence="3">3.2.1.22</ecNumber>
    </recommendedName>
</protein>
<sequence>LTLAESRYHFALWAAMKSPLIIGTALENITADNLAIISNTYLLSFNQDRNIGRSAYPYKWGFNPDWSFDPLHPAEYWSGPTSNEGVLILMMNTEDTNATRTAVWSEVPELQDIEKRMKIRRGGKGGGGFNVVDVWTGKEMGCVRDSYSVELETHDAAVSMVKQPLSHYSTSS</sequence>
<dbReference type="InterPro" id="IPR041233">
    <property type="entry name" value="Melibiase_C"/>
</dbReference>
<keyword evidence="4" id="KW-0732">Signal</keyword>
<proteinExistence type="inferred from homology"/>
<dbReference type="InParanoid" id="A0A0C3C798"/>
<accession>A0A0C3C798</accession>
<dbReference type="Proteomes" id="UP000054321">
    <property type="component" value="Unassembled WGS sequence"/>
</dbReference>
<comment type="similarity">
    <text evidence="2">Belongs to the glycosyl hydrolase 27 family.</text>
</comment>
<dbReference type="HOGENOM" id="CLU_013093_2_0_1"/>
<dbReference type="InterPro" id="IPR002241">
    <property type="entry name" value="Glyco_hydro_27"/>
</dbReference>
<dbReference type="EMBL" id="KN832889">
    <property type="protein sequence ID" value="KIM94768.1"/>
    <property type="molecule type" value="Genomic_DNA"/>
</dbReference>
<dbReference type="SUPFAM" id="SSF51011">
    <property type="entry name" value="Glycosyl hydrolase domain"/>
    <property type="match status" value="1"/>
</dbReference>
<dbReference type="SUPFAM" id="SSF51445">
    <property type="entry name" value="(Trans)glycosidases"/>
    <property type="match status" value="1"/>
</dbReference>
<dbReference type="Gene3D" id="2.60.40.1180">
    <property type="entry name" value="Golgi alpha-mannosidase II"/>
    <property type="match status" value="1"/>
</dbReference>
<dbReference type="STRING" id="913774.A0A0C3C798"/>
<name>A0A0C3C798_OIDMZ</name>
<evidence type="ECO:0000313" key="8">
    <source>
        <dbReference type="EMBL" id="KIM94768.1"/>
    </source>
</evidence>
<dbReference type="PANTHER" id="PTHR11452">
    <property type="entry name" value="ALPHA-GALACTOSIDASE/ALPHA-N-ACETYLGALACTOSAMINIDASE"/>
    <property type="match status" value="1"/>
</dbReference>
<comment type="catalytic activity">
    <reaction evidence="1">
        <text>Hydrolysis of terminal, non-reducing alpha-D-galactose residues in alpha-D-galactosides, including galactose oligosaccharides, galactomannans and galactolipids.</text>
        <dbReference type="EC" id="3.2.1.22"/>
    </reaction>
</comment>
<dbReference type="EC" id="3.2.1.22" evidence="3"/>
<dbReference type="InterPro" id="IPR017853">
    <property type="entry name" value="GH"/>
</dbReference>
<evidence type="ECO:0000256" key="2">
    <source>
        <dbReference type="ARBA" id="ARBA00009743"/>
    </source>
</evidence>
<feature type="non-terminal residue" evidence="8">
    <location>
        <position position="1"/>
    </location>
</feature>
<evidence type="ECO:0000256" key="5">
    <source>
        <dbReference type="ARBA" id="ARBA00022801"/>
    </source>
</evidence>
<dbReference type="InterPro" id="IPR013780">
    <property type="entry name" value="Glyco_hydro_b"/>
</dbReference>
<keyword evidence="6" id="KW-0326">Glycosidase</keyword>
<feature type="domain" description="Alpha galactosidase C-terminal" evidence="7">
    <location>
        <begin position="73"/>
        <end position="158"/>
    </location>
</feature>
<evidence type="ECO:0000256" key="6">
    <source>
        <dbReference type="ARBA" id="ARBA00023295"/>
    </source>
</evidence>
<evidence type="ECO:0000256" key="4">
    <source>
        <dbReference type="ARBA" id="ARBA00022729"/>
    </source>
</evidence>
<dbReference type="GO" id="GO:0004557">
    <property type="term" value="F:alpha-galactosidase activity"/>
    <property type="evidence" value="ECO:0007669"/>
    <property type="project" value="UniProtKB-EC"/>
</dbReference>
<evidence type="ECO:0000313" key="9">
    <source>
        <dbReference type="Proteomes" id="UP000054321"/>
    </source>
</evidence>
<reference evidence="9" key="2">
    <citation type="submission" date="2015-01" db="EMBL/GenBank/DDBJ databases">
        <title>Evolutionary Origins and Diversification of the Mycorrhizal Mutualists.</title>
        <authorList>
            <consortium name="DOE Joint Genome Institute"/>
            <consortium name="Mycorrhizal Genomics Consortium"/>
            <person name="Kohler A."/>
            <person name="Kuo A."/>
            <person name="Nagy L.G."/>
            <person name="Floudas D."/>
            <person name="Copeland A."/>
            <person name="Barry K.W."/>
            <person name="Cichocki N."/>
            <person name="Veneault-Fourrey C."/>
            <person name="LaButti K."/>
            <person name="Lindquist E.A."/>
            <person name="Lipzen A."/>
            <person name="Lundell T."/>
            <person name="Morin E."/>
            <person name="Murat C."/>
            <person name="Riley R."/>
            <person name="Ohm R."/>
            <person name="Sun H."/>
            <person name="Tunlid A."/>
            <person name="Henrissat B."/>
            <person name="Grigoriev I.V."/>
            <person name="Hibbett D.S."/>
            <person name="Martin F."/>
        </authorList>
    </citation>
    <scope>NUCLEOTIDE SEQUENCE [LARGE SCALE GENOMIC DNA]</scope>
    <source>
        <strain evidence="9">Zn</strain>
    </source>
</reference>
<evidence type="ECO:0000259" key="7">
    <source>
        <dbReference type="Pfam" id="PF17801"/>
    </source>
</evidence>
<evidence type="ECO:0000256" key="1">
    <source>
        <dbReference type="ARBA" id="ARBA00001255"/>
    </source>
</evidence>
<keyword evidence="5" id="KW-0378">Hydrolase</keyword>